<comment type="caution">
    <text evidence="1">The sequence shown here is derived from an EMBL/GenBank/DDBJ whole genome shotgun (WGS) entry which is preliminary data.</text>
</comment>
<proteinExistence type="predicted"/>
<evidence type="ECO:0000313" key="1">
    <source>
        <dbReference type="EMBL" id="TQV99677.1"/>
    </source>
</evidence>
<reference evidence="1 2" key="1">
    <citation type="journal article" date="2019" name="Appl. Microbiol. Biotechnol.">
        <title>Genome sequence of Isaria javanica and comparative genome analysis insights into family S53 peptidase evolution in fungal entomopathogens.</title>
        <authorList>
            <person name="Lin R."/>
            <person name="Zhang X."/>
            <person name="Xin B."/>
            <person name="Zou M."/>
            <person name="Gao Y."/>
            <person name="Qin F."/>
            <person name="Hu Q."/>
            <person name="Xie B."/>
            <person name="Cheng X."/>
        </authorList>
    </citation>
    <scope>NUCLEOTIDE SEQUENCE [LARGE SCALE GENOMIC DNA]</scope>
    <source>
        <strain evidence="1 2">IJ1G</strain>
    </source>
</reference>
<organism evidence="1 2">
    <name type="scientific">Cordyceps javanica</name>
    <dbReference type="NCBI Taxonomy" id="43265"/>
    <lineage>
        <taxon>Eukaryota</taxon>
        <taxon>Fungi</taxon>
        <taxon>Dikarya</taxon>
        <taxon>Ascomycota</taxon>
        <taxon>Pezizomycotina</taxon>
        <taxon>Sordariomycetes</taxon>
        <taxon>Hypocreomycetidae</taxon>
        <taxon>Hypocreales</taxon>
        <taxon>Cordycipitaceae</taxon>
        <taxon>Cordyceps</taxon>
    </lineage>
</organism>
<dbReference type="Proteomes" id="UP000315783">
    <property type="component" value="Unassembled WGS sequence"/>
</dbReference>
<keyword evidence="2" id="KW-1185">Reference proteome</keyword>
<gene>
    <name evidence="1" type="ORF">IF1G_01892</name>
</gene>
<protein>
    <submittedName>
        <fullName evidence="1">Uncharacterized protein</fullName>
    </submittedName>
</protein>
<accession>A0A545VD76</accession>
<evidence type="ECO:0000313" key="2">
    <source>
        <dbReference type="Proteomes" id="UP000315783"/>
    </source>
</evidence>
<dbReference type="EMBL" id="SPUK01000002">
    <property type="protein sequence ID" value="TQV99677.1"/>
    <property type="molecule type" value="Genomic_DNA"/>
</dbReference>
<sequence>MVVIHMYFNVMRMQQAERGRLRLAAGGVQAGWLVASWSSGKSVIGRGAADHSGVRPGAVWMRLAVRCGMVVIFW</sequence>
<dbReference type="AlphaFoldDB" id="A0A545VD76"/>
<name>A0A545VD76_9HYPO</name>